<gene>
    <name evidence="2" type="ORF">COCSUDRAFT_58514</name>
</gene>
<comment type="caution">
    <text evidence="2">The sequence shown here is derived from an EMBL/GenBank/DDBJ whole genome shotgun (WGS) entry which is preliminary data.</text>
</comment>
<dbReference type="OrthoDB" id="10499384at2759"/>
<evidence type="ECO:0000313" key="2">
    <source>
        <dbReference type="EMBL" id="EIE19785.1"/>
    </source>
</evidence>
<reference evidence="2 3" key="1">
    <citation type="journal article" date="2012" name="Genome Biol.">
        <title>The genome of the polar eukaryotic microalga coccomyxa subellipsoidea reveals traits of cold adaptation.</title>
        <authorList>
            <person name="Blanc G."/>
            <person name="Agarkova I."/>
            <person name="Grimwood J."/>
            <person name="Kuo A."/>
            <person name="Brueggeman A."/>
            <person name="Dunigan D."/>
            <person name="Gurnon J."/>
            <person name="Ladunga I."/>
            <person name="Lindquist E."/>
            <person name="Lucas S."/>
            <person name="Pangilinan J."/>
            <person name="Proschold T."/>
            <person name="Salamov A."/>
            <person name="Schmutz J."/>
            <person name="Weeks D."/>
            <person name="Yamada T."/>
            <person name="Claverie J.M."/>
            <person name="Grigoriev I."/>
            <person name="Van Etten J."/>
            <person name="Lomsadze A."/>
            <person name="Borodovsky M."/>
        </authorList>
    </citation>
    <scope>NUCLEOTIDE SEQUENCE [LARGE SCALE GENOMIC DNA]</scope>
    <source>
        <strain evidence="2 3">C-169</strain>
    </source>
</reference>
<dbReference type="Proteomes" id="UP000007264">
    <property type="component" value="Unassembled WGS sequence"/>
</dbReference>
<feature type="region of interest" description="Disordered" evidence="1">
    <location>
        <begin position="83"/>
        <end position="209"/>
    </location>
</feature>
<dbReference type="GeneID" id="17037757"/>
<feature type="compositionally biased region" description="Basic and acidic residues" evidence="1">
    <location>
        <begin position="39"/>
        <end position="57"/>
    </location>
</feature>
<name>I0YN16_COCSC</name>
<evidence type="ECO:0000256" key="1">
    <source>
        <dbReference type="SAM" id="MobiDB-lite"/>
    </source>
</evidence>
<organism evidence="2 3">
    <name type="scientific">Coccomyxa subellipsoidea (strain C-169)</name>
    <name type="common">Green microalga</name>
    <dbReference type="NCBI Taxonomy" id="574566"/>
    <lineage>
        <taxon>Eukaryota</taxon>
        <taxon>Viridiplantae</taxon>
        <taxon>Chlorophyta</taxon>
        <taxon>core chlorophytes</taxon>
        <taxon>Trebouxiophyceae</taxon>
        <taxon>Trebouxiophyceae incertae sedis</taxon>
        <taxon>Coccomyxaceae</taxon>
        <taxon>Coccomyxa</taxon>
        <taxon>Coccomyxa subellipsoidea</taxon>
    </lineage>
</organism>
<dbReference type="RefSeq" id="XP_005644329.1">
    <property type="nucleotide sequence ID" value="XM_005644272.1"/>
</dbReference>
<protein>
    <submittedName>
        <fullName evidence="2">Uncharacterized protein</fullName>
    </submittedName>
</protein>
<feature type="compositionally biased region" description="Low complexity" evidence="1">
    <location>
        <begin position="135"/>
        <end position="179"/>
    </location>
</feature>
<feature type="compositionally biased region" description="Gly residues" evidence="1">
    <location>
        <begin position="26"/>
        <end position="38"/>
    </location>
</feature>
<keyword evidence="3" id="KW-1185">Reference proteome</keyword>
<dbReference type="AlphaFoldDB" id="I0YN16"/>
<evidence type="ECO:0000313" key="3">
    <source>
        <dbReference type="Proteomes" id="UP000007264"/>
    </source>
</evidence>
<sequence length="419" mass="42967">MLRSWPGQGRRLHQKSSSPPSSPSGNWGGNGKKGGGGDWKGDGKKDEGKKDDGKKDPNQCWNSRGRLAPAAAVTGAFGQAAISTGDLAGDTPGDVPAPAPVAATVQDSSAALDLSADSPVETSPPVPAPAPALPRAPAKAPAKAPARPKAPALAPARAPSKAPSSKAPSRAPAPKPVARTTSLQSSAPSQARSCFAPAPGPATTGSGNTTADITNVIQARAGVFTRANTLFLAGVSSRVDWTADLAERGKRTGRFRLDYFLSASFNQSDPSGSAWLGNPQAVIWGVKDGAANETSMVAILSEPRYNASGDTLSFAVQPVTEAASLKLSEGTANAALLGDPASRLNSTTVGLILKDIVIYIDDSTGDGPEQAARQKTSLVGIGPWGNAWNPCWGVGRQGVWRDDRVRSNYFGCGSGIRFG</sequence>
<feature type="compositionally biased region" description="Pro residues" evidence="1">
    <location>
        <begin position="122"/>
        <end position="134"/>
    </location>
</feature>
<dbReference type="EMBL" id="AGSI01000018">
    <property type="protein sequence ID" value="EIE19785.1"/>
    <property type="molecule type" value="Genomic_DNA"/>
</dbReference>
<feature type="compositionally biased region" description="Low complexity" evidence="1">
    <location>
        <begin position="15"/>
        <end position="25"/>
    </location>
</feature>
<feature type="compositionally biased region" description="Polar residues" evidence="1">
    <location>
        <begin position="180"/>
        <end position="192"/>
    </location>
</feature>
<dbReference type="KEGG" id="csl:COCSUDRAFT_58514"/>
<proteinExistence type="predicted"/>
<feature type="region of interest" description="Disordered" evidence="1">
    <location>
        <begin position="1"/>
        <end position="67"/>
    </location>
</feature>
<feature type="compositionally biased region" description="Low complexity" evidence="1">
    <location>
        <begin position="88"/>
        <end position="118"/>
    </location>
</feature>
<accession>I0YN16</accession>